<dbReference type="PATRIC" id="fig|1121326.3.peg.1830"/>
<name>A0A161WY91_9CLOT</name>
<proteinExistence type="predicted"/>
<dbReference type="RefSeq" id="WP_066621196.1">
    <property type="nucleotide sequence ID" value="NZ_FQXL01000004.1"/>
</dbReference>
<gene>
    <name evidence="2" type="ORF">CLMAG_18440</name>
</gene>
<evidence type="ECO:0000313" key="2">
    <source>
        <dbReference type="EMBL" id="KZL92038.1"/>
    </source>
</evidence>
<dbReference type="InterPro" id="IPR007212">
    <property type="entry name" value="Zf-like"/>
</dbReference>
<organism evidence="2 3">
    <name type="scientific">Clostridium magnum DSM 2767</name>
    <dbReference type="NCBI Taxonomy" id="1121326"/>
    <lineage>
        <taxon>Bacteria</taxon>
        <taxon>Bacillati</taxon>
        <taxon>Bacillota</taxon>
        <taxon>Clostridia</taxon>
        <taxon>Eubacteriales</taxon>
        <taxon>Clostridiaceae</taxon>
        <taxon>Clostridium</taxon>
    </lineage>
</organism>
<evidence type="ECO:0000313" key="3">
    <source>
        <dbReference type="Proteomes" id="UP000076603"/>
    </source>
</evidence>
<sequence length="85" mass="10145">MSKNYKFFNHRGCEFFPCHNIKNNDKFNCLFCYCPLYFVENCGGNSTYINCVKDCSNCMIPHSENGYDYIFKKIIEINKEKRNEL</sequence>
<dbReference type="AlphaFoldDB" id="A0A161WY91"/>
<reference evidence="2 3" key="1">
    <citation type="submission" date="2016-04" db="EMBL/GenBank/DDBJ databases">
        <title>Genome sequence of Clostridium magnum DSM 2767.</title>
        <authorList>
            <person name="Poehlein A."/>
            <person name="Uhlig R."/>
            <person name="Fischer R."/>
            <person name="Bahl H."/>
            <person name="Daniel R."/>
        </authorList>
    </citation>
    <scope>NUCLEOTIDE SEQUENCE [LARGE SCALE GENOMIC DNA]</scope>
    <source>
        <strain evidence="2 3">DSM 2767</strain>
    </source>
</reference>
<accession>A0A161WY91</accession>
<dbReference type="STRING" id="1121326.CLMAG_18440"/>
<dbReference type="Pfam" id="PF04071">
    <property type="entry name" value="zf-like"/>
    <property type="match status" value="1"/>
</dbReference>
<keyword evidence="3" id="KW-1185">Reference proteome</keyword>
<comment type="caution">
    <text evidence="2">The sequence shown here is derived from an EMBL/GenBank/DDBJ whole genome shotgun (WGS) entry which is preliminary data.</text>
</comment>
<feature type="domain" description="Cysteine-rich small" evidence="1">
    <location>
        <begin position="4"/>
        <end position="82"/>
    </location>
</feature>
<dbReference type="Proteomes" id="UP000076603">
    <property type="component" value="Unassembled WGS sequence"/>
</dbReference>
<dbReference type="OrthoDB" id="9799337at2"/>
<evidence type="ECO:0000259" key="1">
    <source>
        <dbReference type="Pfam" id="PF04071"/>
    </source>
</evidence>
<protein>
    <submittedName>
        <fullName evidence="2">Cysteine-rich small domain protein</fullName>
    </submittedName>
</protein>
<dbReference type="EMBL" id="LWAE01000002">
    <property type="protein sequence ID" value="KZL92038.1"/>
    <property type="molecule type" value="Genomic_DNA"/>
</dbReference>